<dbReference type="Proteomes" id="UP000811609">
    <property type="component" value="Chromosome 1"/>
</dbReference>
<protein>
    <submittedName>
        <fullName evidence="1">Uncharacterized protein</fullName>
    </submittedName>
</protein>
<gene>
    <name evidence="1" type="ORF">CIPAW_01G150300</name>
</gene>
<evidence type="ECO:0000313" key="1">
    <source>
        <dbReference type="EMBL" id="KAG6668132.1"/>
    </source>
</evidence>
<proteinExistence type="predicted"/>
<organism evidence="1 2">
    <name type="scientific">Carya illinoinensis</name>
    <name type="common">Pecan</name>
    <dbReference type="NCBI Taxonomy" id="32201"/>
    <lineage>
        <taxon>Eukaryota</taxon>
        <taxon>Viridiplantae</taxon>
        <taxon>Streptophyta</taxon>
        <taxon>Embryophyta</taxon>
        <taxon>Tracheophyta</taxon>
        <taxon>Spermatophyta</taxon>
        <taxon>Magnoliopsida</taxon>
        <taxon>eudicotyledons</taxon>
        <taxon>Gunneridae</taxon>
        <taxon>Pentapetalae</taxon>
        <taxon>rosids</taxon>
        <taxon>fabids</taxon>
        <taxon>Fagales</taxon>
        <taxon>Juglandaceae</taxon>
        <taxon>Carya</taxon>
    </lineage>
</organism>
<keyword evidence="2" id="KW-1185">Reference proteome</keyword>
<accession>A0A8T1RPZ8</accession>
<evidence type="ECO:0000313" key="2">
    <source>
        <dbReference type="Proteomes" id="UP000811609"/>
    </source>
</evidence>
<dbReference type="EMBL" id="CM031809">
    <property type="protein sequence ID" value="KAG6668132.1"/>
    <property type="molecule type" value="Genomic_DNA"/>
</dbReference>
<dbReference type="EMBL" id="CM031809">
    <property type="protein sequence ID" value="KAG6668131.1"/>
    <property type="molecule type" value="Genomic_DNA"/>
</dbReference>
<sequence length="73" mass="8559">MVLTTQAECWVSGIIQCDTFHVKNEHRCHLPGQPLGFSVFQLSRCTGKKNRDVRVCNAWWKWRTSARNLCDFF</sequence>
<dbReference type="AlphaFoldDB" id="A0A8T1RPZ8"/>
<name>A0A8T1RPZ8_CARIL</name>
<comment type="caution">
    <text evidence="1">The sequence shown here is derived from an EMBL/GenBank/DDBJ whole genome shotgun (WGS) entry which is preliminary data.</text>
</comment>
<reference evidence="1" key="1">
    <citation type="submission" date="2020-12" db="EMBL/GenBank/DDBJ databases">
        <title>WGS assembly of Carya illinoinensis cv. Pawnee.</title>
        <authorList>
            <person name="Platts A."/>
            <person name="Shu S."/>
            <person name="Wright S."/>
            <person name="Barry K."/>
            <person name="Edger P."/>
            <person name="Pires J.C."/>
            <person name="Schmutz J."/>
        </authorList>
    </citation>
    <scope>NUCLEOTIDE SEQUENCE</scope>
    <source>
        <tissue evidence="1">Leaf</tissue>
    </source>
</reference>